<keyword evidence="4" id="KW-1185">Reference proteome</keyword>
<name>A0ABU0APM3_9BACI</name>
<dbReference type="Pfam" id="PF02645">
    <property type="entry name" value="DegV"/>
    <property type="match status" value="1"/>
</dbReference>
<dbReference type="Gene3D" id="3.40.50.10170">
    <property type="match status" value="1"/>
</dbReference>
<dbReference type="InterPro" id="IPR050270">
    <property type="entry name" value="DegV_domain_contain"/>
</dbReference>
<proteinExistence type="predicted"/>
<dbReference type="SUPFAM" id="SSF82549">
    <property type="entry name" value="DAK1/DegV-like"/>
    <property type="match status" value="1"/>
</dbReference>
<dbReference type="RefSeq" id="WP_307477317.1">
    <property type="nucleotide sequence ID" value="NZ_JAUSUB010000019.1"/>
</dbReference>
<reference evidence="3 4" key="1">
    <citation type="submission" date="2023-07" db="EMBL/GenBank/DDBJ databases">
        <title>Genomic Encyclopedia of Type Strains, Phase IV (KMG-IV): sequencing the most valuable type-strain genomes for metagenomic binning, comparative biology and taxonomic classification.</title>
        <authorList>
            <person name="Goeker M."/>
        </authorList>
    </citation>
    <scope>NUCLEOTIDE SEQUENCE [LARGE SCALE GENOMIC DNA]</scope>
    <source>
        <strain evidence="3 4">DSM 23494</strain>
    </source>
</reference>
<dbReference type="Proteomes" id="UP001238088">
    <property type="component" value="Unassembled WGS sequence"/>
</dbReference>
<evidence type="ECO:0000256" key="2">
    <source>
        <dbReference type="ARBA" id="ARBA00023121"/>
    </source>
</evidence>
<dbReference type="NCBIfam" id="TIGR00762">
    <property type="entry name" value="DegV"/>
    <property type="match status" value="1"/>
</dbReference>
<protein>
    <submittedName>
        <fullName evidence="3">DegV family protein with EDD domain</fullName>
    </submittedName>
</protein>
<organism evidence="3 4">
    <name type="scientific">Cytobacillus purgationiresistens</name>
    <dbReference type="NCBI Taxonomy" id="863449"/>
    <lineage>
        <taxon>Bacteria</taxon>
        <taxon>Bacillati</taxon>
        <taxon>Bacillota</taxon>
        <taxon>Bacilli</taxon>
        <taxon>Bacillales</taxon>
        <taxon>Bacillaceae</taxon>
        <taxon>Cytobacillus</taxon>
    </lineage>
</organism>
<dbReference type="PROSITE" id="PS51482">
    <property type="entry name" value="DEGV"/>
    <property type="match status" value="1"/>
</dbReference>
<dbReference type="InterPro" id="IPR003797">
    <property type="entry name" value="DegV"/>
</dbReference>
<evidence type="ECO:0000313" key="3">
    <source>
        <dbReference type="EMBL" id="MDQ0272000.1"/>
    </source>
</evidence>
<evidence type="ECO:0000256" key="1">
    <source>
        <dbReference type="ARBA" id="ARBA00003238"/>
    </source>
</evidence>
<dbReference type="InterPro" id="IPR043168">
    <property type="entry name" value="DegV_C"/>
</dbReference>
<evidence type="ECO:0000313" key="4">
    <source>
        <dbReference type="Proteomes" id="UP001238088"/>
    </source>
</evidence>
<comment type="function">
    <text evidence="1">May bind long-chain fatty acids, such as palmitate, and may play a role in lipid transport or fatty acid metabolism.</text>
</comment>
<gene>
    <name evidence="3" type="ORF">J2S17_003892</name>
</gene>
<dbReference type="Gene3D" id="3.30.1180.10">
    <property type="match status" value="1"/>
</dbReference>
<dbReference type="EMBL" id="JAUSUB010000019">
    <property type="protein sequence ID" value="MDQ0272000.1"/>
    <property type="molecule type" value="Genomic_DNA"/>
</dbReference>
<keyword evidence="2" id="KW-0446">Lipid-binding</keyword>
<accession>A0ABU0APM3</accession>
<comment type="caution">
    <text evidence="3">The sequence shown here is derived from an EMBL/GenBank/DDBJ whole genome shotgun (WGS) entry which is preliminary data.</text>
</comment>
<dbReference type="PANTHER" id="PTHR33434:SF8">
    <property type="entry name" value="DEGV DOMAIN-CONTAINING PROTEIN SPR1019"/>
    <property type="match status" value="1"/>
</dbReference>
<dbReference type="PANTHER" id="PTHR33434">
    <property type="entry name" value="DEGV DOMAIN-CONTAINING PROTEIN DR_1986-RELATED"/>
    <property type="match status" value="1"/>
</dbReference>
<sequence>MSKIKIITDSTADLSNEIIEKYNITVVPLLIHINGQTYQDRVDITPSEFIELMKESDELPKSSQPPTGVFLELYDRLHEEGYEILSLHMTGGMSGTVQSAESAAGMSKANVTVVDSRYISKALSFQVIEAAKMAQEHKSMDEILARISEIRQNTRLYVVVDTLENLIKGGRIGKGKAFIGSLLNIKPIASLDDGVYTPVSKVRSHTQVVKYLVKQFVEDAKGKTIKSVGISHANGLELANKLKHSVEDLTGFLHVTIEDTTPIISTHTGPGAIGFCYHIE</sequence>